<gene>
    <name evidence="1" type="ORF">RRG08_020672</name>
</gene>
<dbReference type="AlphaFoldDB" id="A0AAE0Z457"/>
<protein>
    <submittedName>
        <fullName evidence="1">Uncharacterized protein</fullName>
    </submittedName>
</protein>
<evidence type="ECO:0000313" key="1">
    <source>
        <dbReference type="EMBL" id="KAK3762593.1"/>
    </source>
</evidence>
<dbReference type="Proteomes" id="UP001283361">
    <property type="component" value="Unassembled WGS sequence"/>
</dbReference>
<evidence type="ECO:0000313" key="2">
    <source>
        <dbReference type="Proteomes" id="UP001283361"/>
    </source>
</evidence>
<accession>A0AAE0Z457</accession>
<keyword evidence="2" id="KW-1185">Reference proteome</keyword>
<name>A0AAE0Z457_9GAST</name>
<reference evidence="1" key="1">
    <citation type="journal article" date="2023" name="G3 (Bethesda)">
        <title>A reference genome for the long-term kleptoplast-retaining sea slug Elysia crispata morphotype clarki.</title>
        <authorList>
            <person name="Eastman K.E."/>
            <person name="Pendleton A.L."/>
            <person name="Shaikh M.A."/>
            <person name="Suttiyut T."/>
            <person name="Ogas R."/>
            <person name="Tomko P."/>
            <person name="Gavelis G."/>
            <person name="Widhalm J.R."/>
            <person name="Wisecaver J.H."/>
        </authorList>
    </citation>
    <scope>NUCLEOTIDE SEQUENCE</scope>
    <source>
        <strain evidence="1">ECLA1</strain>
    </source>
</reference>
<proteinExistence type="predicted"/>
<organism evidence="1 2">
    <name type="scientific">Elysia crispata</name>
    <name type="common">lettuce slug</name>
    <dbReference type="NCBI Taxonomy" id="231223"/>
    <lineage>
        <taxon>Eukaryota</taxon>
        <taxon>Metazoa</taxon>
        <taxon>Spiralia</taxon>
        <taxon>Lophotrochozoa</taxon>
        <taxon>Mollusca</taxon>
        <taxon>Gastropoda</taxon>
        <taxon>Heterobranchia</taxon>
        <taxon>Euthyneura</taxon>
        <taxon>Panpulmonata</taxon>
        <taxon>Sacoglossa</taxon>
        <taxon>Placobranchoidea</taxon>
        <taxon>Plakobranchidae</taxon>
        <taxon>Elysia</taxon>
    </lineage>
</organism>
<comment type="caution">
    <text evidence="1">The sequence shown here is derived from an EMBL/GenBank/DDBJ whole genome shotgun (WGS) entry which is preliminary data.</text>
</comment>
<dbReference type="EMBL" id="JAWDGP010004681">
    <property type="protein sequence ID" value="KAK3762593.1"/>
    <property type="molecule type" value="Genomic_DNA"/>
</dbReference>
<sequence length="97" mass="11173">MTHLLSKSNWMSPRWTMASVKFTIMEHYFRPESLGATPEPEPARLCKCACDGDLAWRHSRSFSSLLWRQLVMHHCLPVNGAPPLAWCSLWYGCHEGQ</sequence>